<dbReference type="Gene3D" id="3.40.20.10">
    <property type="entry name" value="Severin"/>
    <property type="match status" value="1"/>
</dbReference>
<feature type="region of interest" description="Disordered" evidence="16">
    <location>
        <begin position="416"/>
        <end position="481"/>
    </location>
</feature>
<comment type="caution">
    <text evidence="19">The sequence shown here is derived from an EMBL/GenBank/DDBJ whole genome shotgun (WGS) entry which is preliminary data.</text>
</comment>
<dbReference type="GO" id="GO:0098974">
    <property type="term" value="P:postsynaptic actin cytoskeleton organization"/>
    <property type="evidence" value="ECO:0007669"/>
    <property type="project" value="TreeGrafter"/>
</dbReference>
<dbReference type="GO" id="GO:0030425">
    <property type="term" value="C:dendrite"/>
    <property type="evidence" value="ECO:0007669"/>
    <property type="project" value="TreeGrafter"/>
</dbReference>
<dbReference type="GO" id="GO:0030427">
    <property type="term" value="C:site of polarized growth"/>
    <property type="evidence" value="ECO:0007669"/>
    <property type="project" value="TreeGrafter"/>
</dbReference>
<dbReference type="GO" id="GO:0009231">
    <property type="term" value="P:riboflavin biosynthetic process"/>
    <property type="evidence" value="ECO:0007669"/>
    <property type="project" value="InterPro"/>
</dbReference>
<evidence type="ECO:0000256" key="2">
    <source>
        <dbReference type="ARBA" id="ARBA00005201"/>
    </source>
</evidence>
<comment type="subcellular location">
    <subcellularLocation>
        <location evidence="1">Cytoplasm</location>
        <location evidence="1">Cytoskeleton</location>
    </subcellularLocation>
</comment>
<dbReference type="PANTHER" id="PTHR10829:SF25">
    <property type="entry name" value="DREBRIN-LIKE PROTEIN"/>
    <property type="match status" value="1"/>
</dbReference>
<gene>
    <name evidence="19" type="ORF">DBV15_06513</name>
</gene>
<evidence type="ECO:0000259" key="17">
    <source>
        <dbReference type="PROSITE" id="PS50002"/>
    </source>
</evidence>
<evidence type="ECO:0000256" key="16">
    <source>
        <dbReference type="SAM" id="MobiDB-lite"/>
    </source>
</evidence>
<dbReference type="GO" id="GO:0014069">
    <property type="term" value="C:postsynaptic density"/>
    <property type="evidence" value="ECO:0007669"/>
    <property type="project" value="TreeGrafter"/>
</dbReference>
<dbReference type="InterPro" id="IPR029006">
    <property type="entry name" value="ADF-H/Gelsolin-like_dom_sf"/>
</dbReference>
<dbReference type="Gene3D" id="2.30.30.40">
    <property type="entry name" value="SH3 Domains"/>
    <property type="match status" value="1"/>
</dbReference>
<keyword evidence="9" id="KW-0808">Transferase</keyword>
<keyword evidence="14" id="KW-0206">Cytoskeleton</keyword>
<dbReference type="PROSITE" id="PS50002">
    <property type="entry name" value="SH3"/>
    <property type="match status" value="1"/>
</dbReference>
<evidence type="ECO:0000313" key="20">
    <source>
        <dbReference type="Proteomes" id="UP000310200"/>
    </source>
</evidence>
<dbReference type="InterPro" id="IPR015865">
    <property type="entry name" value="Riboflavin_kinase_bac/euk"/>
</dbReference>
<reference evidence="19 20" key="1">
    <citation type="journal article" date="2019" name="Philos. Trans. R. Soc. Lond., B, Biol. Sci.">
        <title>Ant behaviour and brain gene expression of defending hosts depend on the ecological success of the intruding social parasite.</title>
        <authorList>
            <person name="Kaur R."/>
            <person name="Stoldt M."/>
            <person name="Jongepier E."/>
            <person name="Feldmeyer B."/>
            <person name="Menzel F."/>
            <person name="Bornberg-Bauer E."/>
            <person name="Foitzik S."/>
        </authorList>
    </citation>
    <scope>NUCLEOTIDE SEQUENCE [LARGE SCALE GENOMIC DNA]</scope>
    <source>
        <tissue evidence="19">Whole body</tissue>
    </source>
</reference>
<dbReference type="GO" id="GO:0030027">
    <property type="term" value="C:lamellipodium"/>
    <property type="evidence" value="ECO:0007669"/>
    <property type="project" value="TreeGrafter"/>
</dbReference>
<protein>
    <recommendedName>
        <fullName evidence="4">riboflavin kinase</fullName>
        <ecNumber evidence="4">2.7.1.26</ecNumber>
    </recommendedName>
</protein>
<dbReference type="UniPathway" id="UPA00276">
    <property type="reaction ID" value="UER00406"/>
</dbReference>
<evidence type="ECO:0000256" key="10">
    <source>
        <dbReference type="ARBA" id="ARBA00022741"/>
    </source>
</evidence>
<dbReference type="EMBL" id="QBLH01002927">
    <property type="protein sequence ID" value="TGZ46199.1"/>
    <property type="molecule type" value="Genomic_DNA"/>
</dbReference>
<keyword evidence="10" id="KW-0547">Nucleotide-binding</keyword>
<dbReference type="STRING" id="300112.A0A4S2KEJ6"/>
<dbReference type="GO" id="GO:0030864">
    <property type="term" value="C:cortical actin cytoskeleton"/>
    <property type="evidence" value="ECO:0007669"/>
    <property type="project" value="TreeGrafter"/>
</dbReference>
<feature type="domain" description="ADF-H" evidence="18">
    <location>
        <begin position="95"/>
        <end position="225"/>
    </location>
</feature>
<dbReference type="InterPro" id="IPR002108">
    <property type="entry name" value="ADF-H"/>
</dbReference>
<accession>A0A4S2KEJ6</accession>
<dbReference type="SUPFAM" id="SSF82114">
    <property type="entry name" value="Riboflavin kinase-like"/>
    <property type="match status" value="1"/>
</dbReference>
<feature type="compositionally biased region" description="Basic and acidic residues" evidence="16">
    <location>
        <begin position="303"/>
        <end position="316"/>
    </location>
</feature>
<sequence>MTNLPESVVSALPEDLSTGIYYGWASLHGGIYKMVASIGWNPYYKNEKKSMEVHLLHKFQDDFYGEKLRVIIAGYIRPERDFSSLDELITEIKNDIAIAEHQLEEPVINPLGSNLRPYQRAVFGYEGSTNNLKVVGTGDGGLEEMIDRLSSSHIMYAFCKVIDTKTSLPKCLLINWQGEGAPIVRKGTCANHIRDIEKLLKGAHITITARSEDDVEVDVIMEKLARATASAYKFNEPRSENEGNTGPVGTTYRRVIPEQEINASERDQFWEKEEMEEKKRLEQERLRCEQERQKLEREIRAREEKETQLREQKVTAKENSIARQKLAEQRVEDTNNLRNQKAAQNYSNDAEDDHKSRSEELRRQRSKETQQLIAQRTINARAIFEQNSAAGQMKTSSAQQFLPKNNHVESMRKALEETQIKDQPDVKSREEALAEAKKSISAETATISSPAVPQSQNTNQELKTTTNPQPEAEQTAENKEQVAENELYNQLDGPYLYFDPNNEGMKARALYDYQAADDTEITFDPGDIITHIDAIDEGWWQGLGPDGTYGLFPANYVEVIEYNTT</sequence>
<organism evidence="19 20">
    <name type="scientific">Temnothorax longispinosus</name>
    <dbReference type="NCBI Taxonomy" id="300112"/>
    <lineage>
        <taxon>Eukaryota</taxon>
        <taxon>Metazoa</taxon>
        <taxon>Ecdysozoa</taxon>
        <taxon>Arthropoda</taxon>
        <taxon>Hexapoda</taxon>
        <taxon>Insecta</taxon>
        <taxon>Pterygota</taxon>
        <taxon>Neoptera</taxon>
        <taxon>Endopterygota</taxon>
        <taxon>Hymenoptera</taxon>
        <taxon>Apocrita</taxon>
        <taxon>Aculeata</taxon>
        <taxon>Formicoidea</taxon>
        <taxon>Formicidae</taxon>
        <taxon>Myrmicinae</taxon>
        <taxon>Temnothorax</taxon>
    </lineage>
</organism>
<evidence type="ECO:0000256" key="14">
    <source>
        <dbReference type="ARBA" id="ARBA00023212"/>
    </source>
</evidence>
<name>A0A4S2KEJ6_9HYME</name>
<comment type="pathway">
    <text evidence="2">Cofactor biosynthesis; FMN biosynthesis; FMN from riboflavin (ATP route): step 1/1.</text>
</comment>
<feature type="compositionally biased region" description="Polar residues" evidence="16">
    <location>
        <begin position="441"/>
        <end position="469"/>
    </location>
</feature>
<dbReference type="CDD" id="cd11960">
    <property type="entry name" value="SH3_Abp1_eu"/>
    <property type="match status" value="1"/>
</dbReference>
<dbReference type="InterPro" id="IPR036028">
    <property type="entry name" value="SH3-like_dom_sf"/>
</dbReference>
<evidence type="ECO:0000256" key="3">
    <source>
        <dbReference type="ARBA" id="ARBA00011039"/>
    </source>
</evidence>
<feature type="domain" description="SH3" evidence="17">
    <location>
        <begin position="502"/>
        <end position="562"/>
    </location>
</feature>
<dbReference type="PRINTS" id="PR00452">
    <property type="entry name" value="SH3DOMAIN"/>
</dbReference>
<evidence type="ECO:0000259" key="18">
    <source>
        <dbReference type="PROSITE" id="PS51263"/>
    </source>
</evidence>
<evidence type="ECO:0000256" key="4">
    <source>
        <dbReference type="ARBA" id="ARBA00012105"/>
    </source>
</evidence>
<dbReference type="Pfam" id="PF14604">
    <property type="entry name" value="SH3_9"/>
    <property type="match status" value="1"/>
</dbReference>
<evidence type="ECO:0000256" key="15">
    <source>
        <dbReference type="PROSITE-ProRule" id="PRU00192"/>
    </source>
</evidence>
<feature type="region of interest" description="Disordered" evidence="16">
    <location>
        <begin position="303"/>
        <end position="370"/>
    </location>
</feature>
<feature type="compositionally biased region" description="Polar residues" evidence="16">
    <location>
        <begin position="336"/>
        <end position="348"/>
    </location>
</feature>
<dbReference type="InterPro" id="IPR023465">
    <property type="entry name" value="Riboflavin_kinase_dom_sf"/>
</dbReference>
<dbReference type="GO" id="GO:0045211">
    <property type="term" value="C:postsynaptic membrane"/>
    <property type="evidence" value="ECO:0007669"/>
    <property type="project" value="TreeGrafter"/>
</dbReference>
<evidence type="ECO:0000256" key="11">
    <source>
        <dbReference type="ARBA" id="ARBA00022840"/>
    </source>
</evidence>
<dbReference type="Proteomes" id="UP000310200">
    <property type="component" value="Unassembled WGS sequence"/>
</dbReference>
<dbReference type="PROSITE" id="PS51263">
    <property type="entry name" value="ADF_H"/>
    <property type="match status" value="1"/>
</dbReference>
<keyword evidence="5 15" id="KW-0728">SH3 domain</keyword>
<dbReference type="Pfam" id="PF00241">
    <property type="entry name" value="Cofilin_ADF"/>
    <property type="match status" value="1"/>
</dbReference>
<dbReference type="GO" id="GO:0005884">
    <property type="term" value="C:actin filament"/>
    <property type="evidence" value="ECO:0007669"/>
    <property type="project" value="TreeGrafter"/>
</dbReference>
<keyword evidence="13" id="KW-0009">Actin-binding</keyword>
<feature type="compositionally biased region" description="Basic and acidic residues" evidence="16">
    <location>
        <begin position="352"/>
        <end position="368"/>
    </location>
</feature>
<keyword evidence="7" id="KW-0285">Flavoprotein</keyword>
<dbReference type="SMART" id="SM00904">
    <property type="entry name" value="Flavokinase"/>
    <property type="match status" value="1"/>
</dbReference>
<dbReference type="SMART" id="SM00326">
    <property type="entry name" value="SH3"/>
    <property type="match status" value="1"/>
</dbReference>
<evidence type="ECO:0000256" key="6">
    <source>
        <dbReference type="ARBA" id="ARBA00022490"/>
    </source>
</evidence>
<dbReference type="Pfam" id="PF01687">
    <property type="entry name" value="Flavokinase"/>
    <property type="match status" value="1"/>
</dbReference>
<dbReference type="GO" id="GO:0008531">
    <property type="term" value="F:riboflavin kinase activity"/>
    <property type="evidence" value="ECO:0007669"/>
    <property type="project" value="UniProtKB-EC"/>
</dbReference>
<feature type="compositionally biased region" description="Basic and acidic residues" evidence="16">
    <location>
        <begin position="325"/>
        <end position="335"/>
    </location>
</feature>
<keyword evidence="8" id="KW-0288">FMN</keyword>
<keyword evidence="11" id="KW-0067">ATP-binding</keyword>
<evidence type="ECO:0000256" key="1">
    <source>
        <dbReference type="ARBA" id="ARBA00004245"/>
    </source>
</evidence>
<evidence type="ECO:0000256" key="7">
    <source>
        <dbReference type="ARBA" id="ARBA00022630"/>
    </source>
</evidence>
<dbReference type="GO" id="GO:0048812">
    <property type="term" value="P:neuron projection morphogenesis"/>
    <property type="evidence" value="ECO:0007669"/>
    <property type="project" value="TreeGrafter"/>
</dbReference>
<dbReference type="SUPFAM" id="SSF50044">
    <property type="entry name" value="SH3-domain"/>
    <property type="match status" value="1"/>
</dbReference>
<dbReference type="PANTHER" id="PTHR10829">
    <property type="entry name" value="CORTACTIN AND DREBRIN"/>
    <property type="match status" value="1"/>
</dbReference>
<dbReference type="GO" id="GO:0009398">
    <property type="term" value="P:FMN biosynthetic process"/>
    <property type="evidence" value="ECO:0007669"/>
    <property type="project" value="UniProtKB-UniPathway"/>
</dbReference>
<evidence type="ECO:0000256" key="8">
    <source>
        <dbReference type="ARBA" id="ARBA00022643"/>
    </source>
</evidence>
<dbReference type="EC" id="2.7.1.26" evidence="4"/>
<evidence type="ECO:0000256" key="5">
    <source>
        <dbReference type="ARBA" id="ARBA00022443"/>
    </source>
</evidence>
<evidence type="ECO:0000256" key="13">
    <source>
        <dbReference type="ARBA" id="ARBA00023203"/>
    </source>
</evidence>
<keyword evidence="20" id="KW-1185">Reference proteome</keyword>
<dbReference type="GO" id="GO:0005524">
    <property type="term" value="F:ATP binding"/>
    <property type="evidence" value="ECO:0007669"/>
    <property type="project" value="UniProtKB-KW"/>
</dbReference>
<feature type="compositionally biased region" description="Basic and acidic residues" evidence="16">
    <location>
        <begin position="416"/>
        <end position="440"/>
    </location>
</feature>
<dbReference type="GO" id="GO:0045773">
    <property type="term" value="P:positive regulation of axon extension"/>
    <property type="evidence" value="ECO:0007669"/>
    <property type="project" value="TreeGrafter"/>
</dbReference>
<evidence type="ECO:0000313" key="19">
    <source>
        <dbReference type="EMBL" id="TGZ46199.1"/>
    </source>
</evidence>
<evidence type="ECO:0000256" key="9">
    <source>
        <dbReference type="ARBA" id="ARBA00022679"/>
    </source>
</evidence>
<dbReference type="AlphaFoldDB" id="A0A4S2KEJ6"/>
<dbReference type="Gene3D" id="2.40.30.30">
    <property type="entry name" value="Riboflavin kinase-like"/>
    <property type="match status" value="1"/>
</dbReference>
<comment type="similarity">
    <text evidence="3">Belongs to the ABP1 family.</text>
</comment>
<dbReference type="SUPFAM" id="SSF55753">
    <property type="entry name" value="Actin depolymerizing proteins"/>
    <property type="match status" value="1"/>
</dbReference>
<dbReference type="CDD" id="cd11281">
    <property type="entry name" value="ADF_drebrin_like"/>
    <property type="match status" value="1"/>
</dbReference>
<dbReference type="SMART" id="SM00102">
    <property type="entry name" value="ADF"/>
    <property type="match status" value="1"/>
</dbReference>
<dbReference type="FunFam" id="2.30.30.40:FF:000046">
    <property type="entry name" value="Drebrin-like protein isoform B"/>
    <property type="match status" value="1"/>
</dbReference>
<dbReference type="GO" id="GO:0051015">
    <property type="term" value="F:actin filament binding"/>
    <property type="evidence" value="ECO:0007669"/>
    <property type="project" value="TreeGrafter"/>
</dbReference>
<evidence type="ECO:0000256" key="12">
    <source>
        <dbReference type="ARBA" id="ARBA00023054"/>
    </source>
</evidence>
<dbReference type="InterPro" id="IPR035717">
    <property type="entry name" value="Drebrin-like_SH3"/>
</dbReference>
<dbReference type="GO" id="GO:0030833">
    <property type="term" value="P:regulation of actin filament polymerization"/>
    <property type="evidence" value="ECO:0007669"/>
    <property type="project" value="TreeGrafter"/>
</dbReference>
<keyword evidence="6" id="KW-0963">Cytoplasm</keyword>
<proteinExistence type="inferred from homology"/>
<keyword evidence="12" id="KW-0175">Coiled coil</keyword>
<dbReference type="InterPro" id="IPR001452">
    <property type="entry name" value="SH3_domain"/>
</dbReference>